<evidence type="ECO:0000313" key="7">
    <source>
        <dbReference type="EMBL" id="CAJ0557605.1"/>
    </source>
</evidence>
<dbReference type="Gene3D" id="3.40.640.10">
    <property type="entry name" value="Type I PLP-dependent aspartate aminotransferase-like (Major domain)"/>
    <property type="match status" value="3"/>
</dbReference>
<reference evidence="7" key="1">
    <citation type="submission" date="2023-06" db="EMBL/GenBank/DDBJ databases">
        <authorList>
            <person name="Delattre M."/>
        </authorList>
    </citation>
    <scope>NUCLEOTIDE SEQUENCE</scope>
    <source>
        <strain evidence="7">AF72</strain>
    </source>
</reference>
<organism evidence="7 8">
    <name type="scientific">Mesorhabditis spiculigera</name>
    <dbReference type="NCBI Taxonomy" id="96644"/>
    <lineage>
        <taxon>Eukaryota</taxon>
        <taxon>Metazoa</taxon>
        <taxon>Ecdysozoa</taxon>
        <taxon>Nematoda</taxon>
        <taxon>Chromadorea</taxon>
        <taxon>Rhabditida</taxon>
        <taxon>Rhabditina</taxon>
        <taxon>Rhabditomorpha</taxon>
        <taxon>Rhabditoidea</taxon>
        <taxon>Rhabditidae</taxon>
        <taxon>Mesorhabditinae</taxon>
        <taxon>Mesorhabditis</taxon>
    </lineage>
</organism>
<name>A0AA36FT38_9BILA</name>
<feature type="region of interest" description="Disordered" evidence="5">
    <location>
        <begin position="388"/>
        <end position="467"/>
    </location>
</feature>
<dbReference type="Pfam" id="PF00202">
    <property type="entry name" value="Aminotran_3"/>
    <property type="match status" value="3"/>
</dbReference>
<dbReference type="GO" id="GO:0016620">
    <property type="term" value="F:oxidoreductase activity, acting on the aldehyde or oxo group of donors, NAD or NADP as acceptor"/>
    <property type="evidence" value="ECO:0007669"/>
    <property type="project" value="InterPro"/>
</dbReference>
<sequence length="752" mass="79663">MQRSGKPLRCTTHCCNDSSAVSHSNLLDNLLDAASYEIDATRQSGHVRIIHRRPTVRKTTGGTAMTILEHGTETCIGGPTLPQIRRLVTRSARPQLARLAKRRSAALPAGLTSGSSIYVAAAGGGVVVDVDGSSFIDFGSGIAVTTVGNSAPRVVERATRQLALFNTRQRGALENAVKYARAATGRPAVVVFDHAFHGRTLMTMTMTAKNQPYKATFGPFAPERIAEFCRERGILVVADEVQTGIARTGAWFASERQSRGLRGRPGEVFETIEVEGLLDRAKDIGEILTTGLSEIASDTDIIGDIRGRGAMIAIELVHDEDKAPNREAVAQIVSYAHAHGLLLLTAGTYGNVVRFLPPPSISDELLTEGPRHSSRRVLIGGAWVTGSDGTLTDTNPARPDEVVATGGRAGASGNGDRCSRRPHRRERLGPACRCPHAAHTSLAQRKSSNPTLRPGAKNSPAKKGKRWPRVVGEGVVTPFNFPIAIPAWKIAPRLGVRKHRRLETGCRVPLLAFRLAQALDRSGPTRRSPNMILADGAAGEALVDHPDLDAVTFTGSTGVGRKIAGSAAARGVPVQAEMGGKNAAVVLADADPELAVEQVMLGAFRSTGQKCTATSLTVEVKQLRVGDPLDPDVTTGPVVSAYAQQSIIEGIKRAVDGGARVVATAEAPQSGYYVQPTVLELPASTELWFEELFGPVLAVQRAATTADAFRLANEGEFGLSAALFTQDLTSALAGIDDLYVGILHVNSGIGGR</sequence>
<dbReference type="InterPro" id="IPR015424">
    <property type="entry name" value="PyrdxlP-dep_Trfase"/>
</dbReference>
<dbReference type="InterPro" id="IPR016161">
    <property type="entry name" value="Ald_DH/histidinol_DH"/>
</dbReference>
<dbReference type="InterPro" id="IPR016160">
    <property type="entry name" value="Ald_DH_CS_CYS"/>
</dbReference>
<dbReference type="SUPFAM" id="SSF53383">
    <property type="entry name" value="PLP-dependent transferases"/>
    <property type="match status" value="1"/>
</dbReference>
<feature type="non-terminal residue" evidence="7">
    <location>
        <position position="1"/>
    </location>
</feature>
<evidence type="ECO:0000313" key="8">
    <source>
        <dbReference type="Proteomes" id="UP001177023"/>
    </source>
</evidence>
<dbReference type="Pfam" id="PF00171">
    <property type="entry name" value="Aldedh"/>
    <property type="match status" value="1"/>
</dbReference>
<protein>
    <recommendedName>
        <fullName evidence="6">Aldehyde dehydrogenase domain-containing protein</fullName>
    </recommendedName>
</protein>
<proteinExistence type="inferred from homology"/>
<dbReference type="InterPro" id="IPR029510">
    <property type="entry name" value="Ald_DH_CS_GLU"/>
</dbReference>
<dbReference type="InterPro" id="IPR005814">
    <property type="entry name" value="Aminotrans_3"/>
</dbReference>
<evidence type="ECO:0000256" key="5">
    <source>
        <dbReference type="SAM" id="MobiDB-lite"/>
    </source>
</evidence>
<evidence type="ECO:0000256" key="2">
    <source>
        <dbReference type="ARBA" id="ARBA00023002"/>
    </source>
</evidence>
<dbReference type="AlphaFoldDB" id="A0AA36FT38"/>
<comment type="similarity">
    <text evidence="4">Belongs to the aldehyde dehydrogenase family.</text>
</comment>
<keyword evidence="8" id="KW-1185">Reference proteome</keyword>
<accession>A0AA36FT38</accession>
<dbReference type="PANTHER" id="PTHR11699">
    <property type="entry name" value="ALDEHYDE DEHYDROGENASE-RELATED"/>
    <property type="match status" value="1"/>
</dbReference>
<evidence type="ECO:0000256" key="1">
    <source>
        <dbReference type="ARBA" id="ARBA00022898"/>
    </source>
</evidence>
<dbReference type="InterPro" id="IPR015590">
    <property type="entry name" value="Aldehyde_DH_dom"/>
</dbReference>
<feature type="active site" evidence="3">
    <location>
        <position position="577"/>
    </location>
</feature>
<dbReference type="InterPro" id="IPR015421">
    <property type="entry name" value="PyrdxlP-dep_Trfase_major"/>
</dbReference>
<keyword evidence="1" id="KW-0663">Pyridoxal phosphate</keyword>
<dbReference type="GO" id="GO:0030170">
    <property type="term" value="F:pyridoxal phosphate binding"/>
    <property type="evidence" value="ECO:0007669"/>
    <property type="project" value="InterPro"/>
</dbReference>
<feature type="compositionally biased region" description="Polar residues" evidence="5">
    <location>
        <begin position="441"/>
        <end position="451"/>
    </location>
</feature>
<evidence type="ECO:0000256" key="3">
    <source>
        <dbReference type="PROSITE-ProRule" id="PRU10007"/>
    </source>
</evidence>
<dbReference type="InterPro" id="IPR016163">
    <property type="entry name" value="Ald_DH_C"/>
</dbReference>
<evidence type="ECO:0000259" key="6">
    <source>
        <dbReference type="Pfam" id="PF00171"/>
    </source>
</evidence>
<dbReference type="EMBL" id="CATQJA010000056">
    <property type="protein sequence ID" value="CAJ0557605.1"/>
    <property type="molecule type" value="Genomic_DNA"/>
</dbReference>
<comment type="caution">
    <text evidence="7">The sequence shown here is derived from an EMBL/GenBank/DDBJ whole genome shotgun (WGS) entry which is preliminary data.</text>
</comment>
<dbReference type="PROSITE" id="PS00687">
    <property type="entry name" value="ALDEHYDE_DEHYDR_GLU"/>
    <property type="match status" value="1"/>
</dbReference>
<dbReference type="GO" id="GO:0008483">
    <property type="term" value="F:transaminase activity"/>
    <property type="evidence" value="ECO:0007669"/>
    <property type="project" value="InterPro"/>
</dbReference>
<dbReference type="Proteomes" id="UP001177023">
    <property type="component" value="Unassembled WGS sequence"/>
</dbReference>
<evidence type="ECO:0000256" key="4">
    <source>
        <dbReference type="RuleBase" id="RU003345"/>
    </source>
</evidence>
<dbReference type="SUPFAM" id="SSF53720">
    <property type="entry name" value="ALDH-like"/>
    <property type="match status" value="1"/>
</dbReference>
<dbReference type="PROSITE" id="PS00070">
    <property type="entry name" value="ALDEHYDE_DEHYDR_CYS"/>
    <property type="match status" value="1"/>
</dbReference>
<dbReference type="InterPro" id="IPR016162">
    <property type="entry name" value="Ald_DH_N"/>
</dbReference>
<dbReference type="InterPro" id="IPR015422">
    <property type="entry name" value="PyrdxlP-dep_Trfase_small"/>
</dbReference>
<feature type="domain" description="Aldehyde dehydrogenase" evidence="6">
    <location>
        <begin position="474"/>
        <end position="749"/>
    </location>
</feature>
<gene>
    <name evidence="7" type="ORF">MSPICULIGERA_LOCUS363</name>
</gene>
<dbReference type="Gene3D" id="3.90.1150.10">
    <property type="entry name" value="Aspartate Aminotransferase, domain 1"/>
    <property type="match status" value="2"/>
</dbReference>
<keyword evidence="2 4" id="KW-0560">Oxidoreductase</keyword>
<dbReference type="Gene3D" id="3.40.309.10">
    <property type="entry name" value="Aldehyde Dehydrogenase, Chain A, domain 2"/>
    <property type="match status" value="1"/>
</dbReference>
<dbReference type="Gene3D" id="3.40.605.10">
    <property type="entry name" value="Aldehyde Dehydrogenase, Chain A, domain 1"/>
    <property type="match status" value="1"/>
</dbReference>